<keyword evidence="12" id="KW-1185">Reference proteome</keyword>
<sequence length="485" mass="51153">MTLKVLSVASEAVPLVKTGGLADVAGALPAALAPHGVEVTTMVPGYPAVVERVQRGRAVHKWASLLGEPARLLAGEIAGFPLAVLDAPGLFARAGGPYADPAGRDWDDNWRRFAALSRAAADFGAGAVKGRSFDVVHAHDWQAAMTPAYMRFAPPKGTRPVSSVLTIHNMAFQGFYPQDTFPRLGLPDAAWSVDGVESYGGVGFLKAGMQTADAITTVSPTYAREIRSPEFGMGLEGVVLARSNRVSGILNGIDAREWSPETDPHLAQTYTAGQLGRRKRNKRALEQEFGLASDDGPLFVVVSRLTWQKGMDVLLEVLDHLVGIGGRLALLGSGDAAIEAGLHEAAARHPGRIGVRIGYDEPLAHRMQGGGDAILVPSRFEPCGLTQLYGLAYGCVPIVSRTGGLADTVIDANPAALAAGVATGLQMNAVDYPALAAAISRAVDLFAQPAQWRRLQKNGMKADFTWAASGAAYAALYRQLTGTTE</sequence>
<dbReference type="Proteomes" id="UP001142648">
    <property type="component" value="Unassembled WGS sequence"/>
</dbReference>
<evidence type="ECO:0000313" key="11">
    <source>
        <dbReference type="EMBL" id="MCT2558959.1"/>
    </source>
</evidence>
<dbReference type="InterPro" id="IPR001296">
    <property type="entry name" value="Glyco_trans_1"/>
</dbReference>
<dbReference type="SUPFAM" id="SSF53756">
    <property type="entry name" value="UDP-Glycosyltransferase/glycogen phosphorylase"/>
    <property type="match status" value="1"/>
</dbReference>
<comment type="pathway">
    <text evidence="3 8">Glycan biosynthesis; glycogen biosynthesis.</text>
</comment>
<evidence type="ECO:0000256" key="5">
    <source>
        <dbReference type="ARBA" id="ARBA00022676"/>
    </source>
</evidence>
<keyword evidence="7 8" id="KW-0320">Glycogen biosynthesis</keyword>
<dbReference type="NCBIfam" id="NF001899">
    <property type="entry name" value="PRK00654.1-2"/>
    <property type="match status" value="1"/>
</dbReference>
<protein>
    <recommendedName>
        <fullName evidence="8">Glycogen synthase</fullName>
        <ecNumber evidence="8">2.4.1.21</ecNumber>
    </recommendedName>
    <alternativeName>
        <fullName evidence="8">Starch [bacterial glycogen] synthase</fullName>
    </alternativeName>
</protein>
<gene>
    <name evidence="8 11" type="primary">glgA</name>
    <name evidence="11" type="ORF">N0B51_08200</name>
</gene>
<dbReference type="PANTHER" id="PTHR45825:SF11">
    <property type="entry name" value="ALPHA AMYLASE DOMAIN-CONTAINING PROTEIN"/>
    <property type="match status" value="1"/>
</dbReference>
<dbReference type="CDD" id="cd03791">
    <property type="entry name" value="GT5_Glycogen_synthase_DULL1-like"/>
    <property type="match status" value="1"/>
</dbReference>
<dbReference type="EMBL" id="JAOAMV010000003">
    <property type="protein sequence ID" value="MCT2558959.1"/>
    <property type="molecule type" value="Genomic_DNA"/>
</dbReference>
<evidence type="ECO:0000259" key="9">
    <source>
        <dbReference type="Pfam" id="PF00534"/>
    </source>
</evidence>
<comment type="function">
    <text evidence="2 8">Synthesizes alpha-1,4-glucan chains using ADP-glucose.</text>
</comment>
<dbReference type="Pfam" id="PF00534">
    <property type="entry name" value="Glycos_transf_1"/>
    <property type="match status" value="1"/>
</dbReference>
<dbReference type="Pfam" id="PF08323">
    <property type="entry name" value="Glyco_transf_5"/>
    <property type="match status" value="1"/>
</dbReference>
<dbReference type="PANTHER" id="PTHR45825">
    <property type="entry name" value="GRANULE-BOUND STARCH SYNTHASE 1, CHLOROPLASTIC/AMYLOPLASTIC"/>
    <property type="match status" value="1"/>
</dbReference>
<accession>A0A9X2W1Q6</accession>
<reference evidence="11" key="1">
    <citation type="submission" date="2022-09" db="EMBL/GenBank/DDBJ databases">
        <title>The genome sequence of Tsuneonella sp. YG55.</title>
        <authorList>
            <person name="Liu Y."/>
        </authorList>
    </citation>
    <scope>NUCLEOTIDE SEQUENCE</scope>
    <source>
        <strain evidence="11">YG55</strain>
    </source>
</reference>
<evidence type="ECO:0000256" key="8">
    <source>
        <dbReference type="HAMAP-Rule" id="MF_00484"/>
    </source>
</evidence>
<dbReference type="GO" id="GO:0005978">
    <property type="term" value="P:glycogen biosynthetic process"/>
    <property type="evidence" value="ECO:0007669"/>
    <property type="project" value="UniProtKB-UniRule"/>
</dbReference>
<evidence type="ECO:0000256" key="1">
    <source>
        <dbReference type="ARBA" id="ARBA00001478"/>
    </source>
</evidence>
<feature type="binding site" evidence="8">
    <location>
        <position position="17"/>
    </location>
    <ligand>
        <name>ADP-alpha-D-glucose</name>
        <dbReference type="ChEBI" id="CHEBI:57498"/>
    </ligand>
</feature>
<keyword evidence="5 8" id="KW-0328">Glycosyltransferase</keyword>
<dbReference type="HAMAP" id="MF_00484">
    <property type="entry name" value="Glycogen_synth"/>
    <property type="match status" value="1"/>
</dbReference>
<evidence type="ECO:0000256" key="4">
    <source>
        <dbReference type="ARBA" id="ARBA00010281"/>
    </source>
</evidence>
<comment type="caution">
    <text evidence="11">The sequence shown here is derived from an EMBL/GenBank/DDBJ whole genome shotgun (WGS) entry which is preliminary data.</text>
</comment>
<dbReference type="GO" id="GO:0004373">
    <property type="term" value="F:alpha-1,4-glucan glucosyltransferase (UDP-glucose donor) activity"/>
    <property type="evidence" value="ECO:0007669"/>
    <property type="project" value="InterPro"/>
</dbReference>
<evidence type="ECO:0000256" key="7">
    <source>
        <dbReference type="ARBA" id="ARBA00023056"/>
    </source>
</evidence>
<evidence type="ECO:0000259" key="10">
    <source>
        <dbReference type="Pfam" id="PF08323"/>
    </source>
</evidence>
<evidence type="ECO:0000256" key="3">
    <source>
        <dbReference type="ARBA" id="ARBA00004964"/>
    </source>
</evidence>
<evidence type="ECO:0000313" key="12">
    <source>
        <dbReference type="Proteomes" id="UP001142648"/>
    </source>
</evidence>
<keyword evidence="6 8" id="KW-0808">Transferase</keyword>
<organism evidence="11 12">
    <name type="scientific">Tsuneonella litorea</name>
    <dbReference type="NCBI Taxonomy" id="2976475"/>
    <lineage>
        <taxon>Bacteria</taxon>
        <taxon>Pseudomonadati</taxon>
        <taxon>Pseudomonadota</taxon>
        <taxon>Alphaproteobacteria</taxon>
        <taxon>Sphingomonadales</taxon>
        <taxon>Erythrobacteraceae</taxon>
        <taxon>Tsuneonella</taxon>
    </lineage>
</organism>
<evidence type="ECO:0000256" key="2">
    <source>
        <dbReference type="ARBA" id="ARBA00002764"/>
    </source>
</evidence>
<name>A0A9X2W1Q6_9SPHN</name>
<proteinExistence type="inferred from homology"/>
<dbReference type="GO" id="GO:0009011">
    <property type="term" value="F:alpha-1,4-glucan glucosyltransferase (ADP-glucose donor) activity"/>
    <property type="evidence" value="ECO:0007669"/>
    <property type="project" value="UniProtKB-UniRule"/>
</dbReference>
<dbReference type="InterPro" id="IPR011835">
    <property type="entry name" value="GS/SS"/>
</dbReference>
<comment type="similarity">
    <text evidence="4 8">Belongs to the glycosyltransferase 1 family. Bacterial/plant glycogen synthase subfamily.</text>
</comment>
<comment type="catalytic activity">
    <reaction evidence="1 8">
        <text>[(1-&gt;4)-alpha-D-glucosyl](n) + ADP-alpha-D-glucose = [(1-&gt;4)-alpha-D-glucosyl](n+1) + ADP + H(+)</text>
        <dbReference type="Rhea" id="RHEA:18189"/>
        <dbReference type="Rhea" id="RHEA-COMP:9584"/>
        <dbReference type="Rhea" id="RHEA-COMP:9587"/>
        <dbReference type="ChEBI" id="CHEBI:15378"/>
        <dbReference type="ChEBI" id="CHEBI:15444"/>
        <dbReference type="ChEBI" id="CHEBI:57498"/>
        <dbReference type="ChEBI" id="CHEBI:456216"/>
        <dbReference type="EC" id="2.4.1.21"/>
    </reaction>
</comment>
<dbReference type="InterPro" id="IPR013534">
    <property type="entry name" value="Starch_synth_cat_dom"/>
</dbReference>
<feature type="domain" description="Starch synthase catalytic" evidence="10">
    <location>
        <begin position="4"/>
        <end position="239"/>
    </location>
</feature>
<dbReference type="GO" id="GO:0005829">
    <property type="term" value="C:cytosol"/>
    <property type="evidence" value="ECO:0007669"/>
    <property type="project" value="TreeGrafter"/>
</dbReference>
<evidence type="ECO:0000256" key="6">
    <source>
        <dbReference type="ARBA" id="ARBA00022679"/>
    </source>
</evidence>
<dbReference type="RefSeq" id="WP_259961820.1">
    <property type="nucleotide sequence ID" value="NZ_JAOAMV010000003.1"/>
</dbReference>
<dbReference type="Gene3D" id="3.40.50.2000">
    <property type="entry name" value="Glycogen Phosphorylase B"/>
    <property type="match status" value="2"/>
</dbReference>
<dbReference type="AlphaFoldDB" id="A0A9X2W1Q6"/>
<dbReference type="EC" id="2.4.1.21" evidence="8"/>
<dbReference type="NCBIfam" id="TIGR02095">
    <property type="entry name" value="glgA"/>
    <property type="match status" value="1"/>
</dbReference>
<feature type="domain" description="Glycosyl transferase family 1" evidence="9">
    <location>
        <begin position="291"/>
        <end position="444"/>
    </location>
</feature>